<dbReference type="PANTHER" id="PTHR23162">
    <property type="entry name" value="OUTER DENSE FIBER OF SPERM TAILS 2"/>
    <property type="match status" value="1"/>
</dbReference>
<comment type="subcellular location">
    <subcellularLocation>
        <location evidence="2">Cell projection</location>
        <location evidence="2">Cilium</location>
    </subcellularLocation>
    <subcellularLocation>
        <location evidence="1">Cytoplasm</location>
        <location evidence="1">Cytoskeleton</location>
        <location evidence="1">Microtubule organizing center</location>
        <location evidence="1">Centrosome</location>
        <location evidence="1">Centriole</location>
    </subcellularLocation>
</comment>
<dbReference type="OrthoDB" id="9948429at2759"/>
<feature type="region of interest" description="Disordered" evidence="9">
    <location>
        <begin position="47"/>
        <end position="68"/>
    </location>
</feature>
<keyword evidence="5 8" id="KW-0175">Coiled coil</keyword>
<dbReference type="GO" id="GO:0005814">
    <property type="term" value="C:centriole"/>
    <property type="evidence" value="ECO:0007669"/>
    <property type="project" value="UniProtKB-SubCell"/>
</dbReference>
<proteinExistence type="inferred from homology"/>
<feature type="compositionally biased region" description="Basic and acidic residues" evidence="9">
    <location>
        <begin position="100"/>
        <end position="117"/>
    </location>
</feature>
<evidence type="ECO:0000256" key="5">
    <source>
        <dbReference type="ARBA" id="ARBA00023054"/>
    </source>
</evidence>
<comment type="similarity">
    <text evidence="3">Belongs to the ODF2 family.</text>
</comment>
<feature type="coiled-coil region" evidence="8">
    <location>
        <begin position="448"/>
        <end position="475"/>
    </location>
</feature>
<evidence type="ECO:0000256" key="8">
    <source>
        <dbReference type="SAM" id="Coils"/>
    </source>
</evidence>
<keyword evidence="7" id="KW-0966">Cell projection</keyword>
<evidence type="ECO:0000256" key="7">
    <source>
        <dbReference type="ARBA" id="ARBA00023273"/>
    </source>
</evidence>
<dbReference type="GO" id="GO:0005813">
    <property type="term" value="C:centrosome"/>
    <property type="evidence" value="ECO:0000318"/>
    <property type="project" value="GO_Central"/>
</dbReference>
<protein>
    <submittedName>
        <fullName evidence="10">Outer dense fiber of sperm tails 2 like</fullName>
    </submittedName>
</protein>
<evidence type="ECO:0000256" key="3">
    <source>
        <dbReference type="ARBA" id="ARBA00009316"/>
    </source>
</evidence>
<evidence type="ECO:0000256" key="1">
    <source>
        <dbReference type="ARBA" id="ARBA00004114"/>
    </source>
</evidence>
<sequence length="716" mass="83897">MLTREKRCVVPVTPREEGKLCSLILPYKNDCHRTTKAAQGGKYFTELSKESDDPEQQEETWKKMWGPRPDKHGIKITELFPLLKGGSPKNHLPQNLNGSVERRCASDKERREEENASHENGASQEIFEAEMAINSAENLLPTFKDILGRMTNVCKPSTSEMIIIDTQEDLLVKELTTLKTTKRLLWLLLQTREQKQIDSKNIEALIQKLSENETHNMSLRRKIVEREEHVKELSSRIQLKKVPVLKEEYLSRPVNTIEAHLQYQIQRKEVENDELRLKTQTLEKKIAEWKLQIGEYKRQMLALKKTSEQKKAYLRRAIRSQKQKTECFEEAVENLTSRVKEREVKLSEILSASDVWKKQHDRMVEEKTMLAVQTEDLKKQITSLSEDLKRKEEFRRKASEELLGKLNSVNSENEKIYLENEKLKACLAALEISTVSVENDLLCLQEKTKLQENIVEDCKNQVRELKAEVEVLKSRYKIIFSENKSIRESKCLEVYEVRDKAEPKLKVLEHVCGLLKAAEGELRGFQENLVYWERINTQKCKTPRELQVQEEDGVNSVGNCSLEEENSTIQKKYEHLKRILENMQFQNEELAYLIKKEDESLQCSKLQLEEKIAEYNSLTKQLESALEEGRKMVAEEFEKMSYLEQALQTKMLVLENEVRERQEEKKELLCAFHRNEKHHEVCLKELENSLQRSENKKQSIQNYVQFLKTSYITMFG</sequence>
<dbReference type="Ensembl" id="ENSGALT00010056461.1">
    <property type="protein sequence ID" value="ENSGALP00010034204.1"/>
    <property type="gene ID" value="ENSGALG00010023161.1"/>
</dbReference>
<gene>
    <name evidence="10" type="primary">ODF2L</name>
</gene>
<feature type="coiled-coil region" evidence="8">
    <location>
        <begin position="265"/>
        <end position="306"/>
    </location>
</feature>
<dbReference type="GO" id="GO:1902018">
    <property type="term" value="P:negative regulation of cilium assembly"/>
    <property type="evidence" value="ECO:0000318"/>
    <property type="project" value="GO_Central"/>
</dbReference>
<dbReference type="PANTHER" id="PTHR23162:SF7">
    <property type="entry name" value="PROTEIN BCAP"/>
    <property type="match status" value="1"/>
</dbReference>
<evidence type="ECO:0000313" key="10">
    <source>
        <dbReference type="Ensembl" id="ENSGALP00010034204.1"/>
    </source>
</evidence>
<dbReference type="FunCoup" id="A0A8V0ZZ76">
    <property type="interactions" value="273"/>
</dbReference>
<organism evidence="10 11">
    <name type="scientific">Gallus gallus</name>
    <name type="common">Chicken</name>
    <dbReference type="NCBI Taxonomy" id="9031"/>
    <lineage>
        <taxon>Eukaryota</taxon>
        <taxon>Metazoa</taxon>
        <taxon>Chordata</taxon>
        <taxon>Craniata</taxon>
        <taxon>Vertebrata</taxon>
        <taxon>Euteleostomi</taxon>
        <taxon>Archelosauria</taxon>
        <taxon>Archosauria</taxon>
        <taxon>Dinosauria</taxon>
        <taxon>Saurischia</taxon>
        <taxon>Theropoda</taxon>
        <taxon>Coelurosauria</taxon>
        <taxon>Aves</taxon>
        <taxon>Neognathae</taxon>
        <taxon>Galloanserae</taxon>
        <taxon>Galliformes</taxon>
        <taxon>Phasianidae</taxon>
        <taxon>Phasianinae</taxon>
        <taxon>Gallus</taxon>
    </lineage>
</organism>
<reference evidence="10" key="2">
    <citation type="submission" date="2025-08" db="UniProtKB">
        <authorList>
            <consortium name="Ensembl"/>
        </authorList>
    </citation>
    <scope>IDENTIFICATION</scope>
    <source>
        <strain evidence="10">broiler</strain>
    </source>
</reference>
<keyword evidence="4" id="KW-0963">Cytoplasm</keyword>
<feature type="coiled-coil region" evidence="8">
    <location>
        <begin position="601"/>
        <end position="703"/>
    </location>
</feature>
<evidence type="ECO:0000256" key="9">
    <source>
        <dbReference type="SAM" id="MobiDB-lite"/>
    </source>
</evidence>
<dbReference type="AlphaFoldDB" id="A0A8V0ZZ76"/>
<dbReference type="GO" id="GO:0036064">
    <property type="term" value="C:ciliary basal body"/>
    <property type="evidence" value="ECO:0000318"/>
    <property type="project" value="GO_Central"/>
</dbReference>
<reference evidence="10" key="1">
    <citation type="submission" date="2020-11" db="EMBL/GenBank/DDBJ databases">
        <title>Gallus gallus (Chicken) genome, bGalGal1, GRCg7b, maternal haplotype autosomes + Z &amp; W.</title>
        <authorList>
            <person name="Warren W."/>
            <person name="Formenti G."/>
            <person name="Fedrigo O."/>
            <person name="Haase B."/>
            <person name="Mountcastle J."/>
            <person name="Balacco J."/>
            <person name="Tracey A."/>
            <person name="Schneider V."/>
            <person name="Okimoto R."/>
            <person name="Cheng H."/>
            <person name="Hawken R."/>
            <person name="Howe K."/>
            <person name="Jarvis E.D."/>
        </authorList>
    </citation>
    <scope>NUCLEOTIDE SEQUENCE [LARGE SCALE GENOMIC DNA]</scope>
    <source>
        <strain evidence="10">Broiler</strain>
    </source>
</reference>
<feature type="region of interest" description="Disordered" evidence="9">
    <location>
        <begin position="85"/>
        <end position="124"/>
    </location>
</feature>
<reference evidence="10" key="3">
    <citation type="submission" date="2025-09" db="UniProtKB">
        <authorList>
            <consortium name="Ensembl"/>
        </authorList>
    </citation>
    <scope>IDENTIFICATION</scope>
    <source>
        <strain evidence="10">broiler</strain>
    </source>
</reference>
<keyword evidence="6" id="KW-0206">Cytoskeleton</keyword>
<dbReference type="GlyGen" id="A0A8V0ZZ76">
    <property type="glycosylation" value="1 site"/>
</dbReference>
<keyword evidence="11" id="KW-1185">Reference proteome</keyword>
<evidence type="ECO:0000256" key="2">
    <source>
        <dbReference type="ARBA" id="ARBA00004138"/>
    </source>
</evidence>
<evidence type="ECO:0000256" key="4">
    <source>
        <dbReference type="ARBA" id="ARBA00022490"/>
    </source>
</evidence>
<dbReference type="GeneTree" id="ENSGT00530000063497"/>
<accession>A0A8V0ZZ76</accession>
<evidence type="ECO:0000313" key="11">
    <source>
        <dbReference type="Proteomes" id="UP000000539"/>
    </source>
</evidence>
<dbReference type="GO" id="GO:0034451">
    <property type="term" value="C:centriolar satellite"/>
    <property type="evidence" value="ECO:0007669"/>
    <property type="project" value="Ensembl"/>
</dbReference>
<evidence type="ECO:0000256" key="6">
    <source>
        <dbReference type="ARBA" id="ARBA00023212"/>
    </source>
</evidence>
<name>A0A8V0ZZ76_CHICK</name>
<dbReference type="Proteomes" id="UP000000539">
    <property type="component" value="Chromosome 8"/>
</dbReference>
<dbReference type="InterPro" id="IPR026099">
    <property type="entry name" value="Odf2-rel"/>
</dbReference>